<dbReference type="Pfam" id="PF08338">
    <property type="entry name" value="DUF1731"/>
    <property type="match status" value="1"/>
</dbReference>
<dbReference type="SUPFAM" id="SSF51735">
    <property type="entry name" value="NAD(P)-binding Rossmann-fold domains"/>
    <property type="match status" value="1"/>
</dbReference>
<sequence>MAIIVTGASGLLGTALVETLRRQGREVVRLVRRPPQQDDEAFWDPAEQVVDLAALEGAEAVVHLAGASIGGRRWTPAYKRELVTSRTQGTRVLVDALRELSEPPEVLLSASGMDFYGDTGDRVIDESQGKGRGFLSDLCEQWEAEARRAGEAGIRTVTARTSLVLSKRGGALERILPIFRMGLGAPLGTGRQFWSWISLDDWVGAALHVLGTRDVEGPVNFTSPAPVTNAEFTRTLGKALRRGTLPIPVPAFALAAGVGEFAREGLLVSHRLEPAMLTASGHRFTHTRLDEALRAVL</sequence>
<gene>
    <name evidence="4" type="ORF">BN4615_P3946</name>
</gene>
<dbReference type="GO" id="GO:0051301">
    <property type="term" value="P:cell division"/>
    <property type="evidence" value="ECO:0007669"/>
    <property type="project" value="UniProtKB-KW"/>
</dbReference>
<comment type="similarity">
    <text evidence="1">Belongs to the NAD(P)-dependent epimerase/dehydratase family. SDR39U1 subfamily.</text>
</comment>
<proteinExistence type="inferred from homology"/>
<name>A0A1M4E6K7_9ACTN</name>
<dbReference type="NCBIfam" id="TIGR01777">
    <property type="entry name" value="yfcH"/>
    <property type="match status" value="1"/>
</dbReference>
<dbReference type="Pfam" id="PF01370">
    <property type="entry name" value="Epimerase"/>
    <property type="match status" value="1"/>
</dbReference>
<accession>A0A1M4E6K7</accession>
<reference evidence="4" key="1">
    <citation type="submission" date="2016-04" db="EMBL/GenBank/DDBJ databases">
        <authorList>
            <person name="Evans L.H."/>
            <person name="Alamgir A."/>
            <person name="Owens N."/>
            <person name="Weber N.D."/>
            <person name="Virtaneva K."/>
            <person name="Barbian K."/>
            <person name="Babar A."/>
            <person name="Rosenke K."/>
        </authorList>
    </citation>
    <scope>NUCLEOTIDE SEQUENCE</scope>
    <source>
        <strain evidence="4">Nono1</strain>
    </source>
</reference>
<feature type="domain" description="DUF1731" evidence="3">
    <location>
        <begin position="249"/>
        <end position="296"/>
    </location>
</feature>
<dbReference type="InterPro" id="IPR010099">
    <property type="entry name" value="SDR39U1"/>
</dbReference>
<protein>
    <submittedName>
        <fullName evidence="4">Cell division inhibitor</fullName>
    </submittedName>
</protein>
<evidence type="ECO:0000313" key="4">
    <source>
        <dbReference type="EMBL" id="SBO94430.1"/>
    </source>
</evidence>
<dbReference type="EMBL" id="LT559118">
    <property type="protein sequence ID" value="SBO94430.1"/>
    <property type="molecule type" value="Genomic_DNA"/>
</dbReference>
<dbReference type="PANTHER" id="PTHR11092">
    <property type="entry name" value="SUGAR NUCLEOTIDE EPIMERASE RELATED"/>
    <property type="match status" value="1"/>
</dbReference>
<keyword evidence="4" id="KW-0132">Cell division</keyword>
<feature type="domain" description="NAD-dependent epimerase/dehydratase" evidence="2">
    <location>
        <begin position="3"/>
        <end position="213"/>
    </location>
</feature>
<dbReference type="InterPro" id="IPR036291">
    <property type="entry name" value="NAD(P)-bd_dom_sf"/>
</dbReference>
<evidence type="ECO:0000256" key="1">
    <source>
        <dbReference type="ARBA" id="ARBA00009353"/>
    </source>
</evidence>
<dbReference type="InterPro" id="IPR001509">
    <property type="entry name" value="Epimerase_deHydtase"/>
</dbReference>
<dbReference type="InterPro" id="IPR013549">
    <property type="entry name" value="DUF1731"/>
</dbReference>
<dbReference type="AlphaFoldDB" id="A0A1M4E6K7"/>
<dbReference type="Gene3D" id="3.40.50.720">
    <property type="entry name" value="NAD(P)-binding Rossmann-like Domain"/>
    <property type="match status" value="1"/>
</dbReference>
<evidence type="ECO:0000259" key="2">
    <source>
        <dbReference type="Pfam" id="PF01370"/>
    </source>
</evidence>
<evidence type="ECO:0000259" key="3">
    <source>
        <dbReference type="Pfam" id="PF08338"/>
    </source>
</evidence>
<keyword evidence="4" id="KW-0131">Cell cycle</keyword>
<dbReference type="PANTHER" id="PTHR11092:SF0">
    <property type="entry name" value="EPIMERASE FAMILY PROTEIN SDR39U1"/>
    <property type="match status" value="1"/>
</dbReference>
<dbReference type="RefSeq" id="WP_225273721.1">
    <property type="nucleotide sequence ID" value="NZ_CP084058.1"/>
</dbReference>
<organism evidence="4">
    <name type="scientific">Nonomuraea gerenzanensis</name>
    <dbReference type="NCBI Taxonomy" id="93944"/>
    <lineage>
        <taxon>Bacteria</taxon>
        <taxon>Bacillati</taxon>
        <taxon>Actinomycetota</taxon>
        <taxon>Actinomycetes</taxon>
        <taxon>Streptosporangiales</taxon>
        <taxon>Streptosporangiaceae</taxon>
        <taxon>Nonomuraea</taxon>
    </lineage>
</organism>